<evidence type="ECO:0000313" key="4">
    <source>
        <dbReference type="EMBL" id="TWO62671.1"/>
    </source>
</evidence>
<dbReference type="EMBL" id="VOBQ01000046">
    <property type="protein sequence ID" value="TWO62671.1"/>
    <property type="molecule type" value="Genomic_DNA"/>
</dbReference>
<reference evidence="4 5" key="1">
    <citation type="submission" date="2019-07" db="EMBL/GenBank/DDBJ databases">
        <title>Caenimonas sedimenti sp. nov., isolated from activated sludge.</title>
        <authorList>
            <person name="Xu J."/>
        </authorList>
    </citation>
    <scope>NUCLEOTIDE SEQUENCE [LARGE SCALE GENOMIC DNA]</scope>
    <source>
        <strain evidence="4 5">HX-9-20</strain>
    </source>
</reference>
<dbReference type="AlphaFoldDB" id="A0A562ZC59"/>
<comment type="caution">
    <text evidence="4">The sequence shown here is derived from an EMBL/GenBank/DDBJ whole genome shotgun (WGS) entry which is preliminary data.</text>
</comment>
<name>A0A562ZC59_9BURK</name>
<keyword evidence="4" id="KW-0547">Nucleotide-binding</keyword>
<dbReference type="OrthoDB" id="8903747at2"/>
<evidence type="ECO:0000256" key="2">
    <source>
        <dbReference type="SAM" id="Phobius"/>
    </source>
</evidence>
<keyword evidence="2" id="KW-0812">Transmembrane</keyword>
<keyword evidence="2" id="KW-0472">Membrane</keyword>
<evidence type="ECO:0000259" key="3">
    <source>
        <dbReference type="Pfam" id="PF13401"/>
    </source>
</evidence>
<keyword evidence="2" id="KW-1133">Transmembrane helix</keyword>
<evidence type="ECO:0000256" key="1">
    <source>
        <dbReference type="SAM" id="MobiDB-lite"/>
    </source>
</evidence>
<proteinExistence type="predicted"/>
<feature type="compositionally biased region" description="Polar residues" evidence="1">
    <location>
        <begin position="9"/>
        <end position="20"/>
    </location>
</feature>
<keyword evidence="5" id="KW-1185">Reference proteome</keyword>
<feature type="region of interest" description="Disordered" evidence="1">
    <location>
        <begin position="1"/>
        <end position="20"/>
    </location>
</feature>
<dbReference type="Pfam" id="PF13401">
    <property type="entry name" value="AAA_22"/>
    <property type="match status" value="1"/>
</dbReference>
<sequence>MKEGIPMVTNDTVSGDAQSQPSAGLLPNLTVWTPEIDKLCVTVARWVRMDLPGGTVYGQQRNGKTRAAKYLILGIGSILGYSTAVLHWVIPDQRDGKQTEREFIQEQLQQSGCNRVASRDLAVLRRRCHTHLVELAKTAGSKRIIIMVDEAQNLTRAQYGYLIYCYNALEQLGVYPFFLLIGQPELRNAPQSWHEASAMQVLGRFFAREFIYRGVDCDSIGEVLDAFDSPVEDEALPPLQQTFPAAYAAGFRLQNLTDAYVEAMQLVMKQHNVASGLRLPMQYLRASLLGLLHRCIDEHLALEHVNSAMVFQALKDAEFFSVLAYYVDAPDMDSDAGAAARGGRA</sequence>
<keyword evidence="4" id="KW-0067">ATP-binding</keyword>
<feature type="domain" description="ORC1/DEAH AAA+ ATPase" evidence="3">
    <location>
        <begin position="54"/>
        <end position="188"/>
    </location>
</feature>
<gene>
    <name evidence="4" type="ORF">FN976_28680</name>
</gene>
<dbReference type="GO" id="GO:0005524">
    <property type="term" value="F:ATP binding"/>
    <property type="evidence" value="ECO:0007669"/>
    <property type="project" value="UniProtKB-KW"/>
</dbReference>
<dbReference type="InterPro" id="IPR049945">
    <property type="entry name" value="AAA_22"/>
</dbReference>
<accession>A0A562ZC59</accession>
<dbReference type="GO" id="GO:0016887">
    <property type="term" value="F:ATP hydrolysis activity"/>
    <property type="evidence" value="ECO:0007669"/>
    <property type="project" value="InterPro"/>
</dbReference>
<evidence type="ECO:0000313" key="5">
    <source>
        <dbReference type="Proteomes" id="UP000318199"/>
    </source>
</evidence>
<feature type="transmembrane region" description="Helical" evidence="2">
    <location>
        <begin position="70"/>
        <end position="90"/>
    </location>
</feature>
<organism evidence="4 5">
    <name type="scientific">Caenimonas sedimenti</name>
    <dbReference type="NCBI Taxonomy" id="2596921"/>
    <lineage>
        <taxon>Bacteria</taxon>
        <taxon>Pseudomonadati</taxon>
        <taxon>Pseudomonadota</taxon>
        <taxon>Betaproteobacteria</taxon>
        <taxon>Burkholderiales</taxon>
        <taxon>Comamonadaceae</taxon>
        <taxon>Caenimonas</taxon>
    </lineage>
</organism>
<protein>
    <submittedName>
        <fullName evidence="4">ATP-binding protein</fullName>
    </submittedName>
</protein>
<dbReference type="Proteomes" id="UP000318199">
    <property type="component" value="Unassembled WGS sequence"/>
</dbReference>